<evidence type="ECO:0000256" key="1">
    <source>
        <dbReference type="ARBA" id="ARBA00004496"/>
    </source>
</evidence>
<gene>
    <name evidence="11" type="ORF">MGWOODY_Hyp1921</name>
</gene>
<dbReference type="SUPFAM" id="SSF52540">
    <property type="entry name" value="P-loop containing nucleoside triphosphate hydrolases"/>
    <property type="match status" value="1"/>
</dbReference>
<keyword evidence="8" id="KW-0067">ATP-binding</keyword>
<evidence type="ECO:0000256" key="5">
    <source>
        <dbReference type="ARBA" id="ARBA00022694"/>
    </source>
</evidence>
<dbReference type="Gene3D" id="3.40.50.300">
    <property type="entry name" value="P-loop containing nucleotide triphosphate hydrolases"/>
    <property type="match status" value="1"/>
</dbReference>
<dbReference type="GO" id="GO:0046872">
    <property type="term" value="F:metal ion binding"/>
    <property type="evidence" value="ECO:0007669"/>
    <property type="project" value="UniProtKB-KW"/>
</dbReference>
<keyword evidence="7" id="KW-0547">Nucleotide-binding</keyword>
<dbReference type="InterPro" id="IPR003442">
    <property type="entry name" value="T6A_TsaE"/>
</dbReference>
<evidence type="ECO:0000256" key="8">
    <source>
        <dbReference type="ARBA" id="ARBA00022840"/>
    </source>
</evidence>
<evidence type="ECO:0000256" key="6">
    <source>
        <dbReference type="ARBA" id="ARBA00022723"/>
    </source>
</evidence>
<dbReference type="InterPro" id="IPR027417">
    <property type="entry name" value="P-loop_NTPase"/>
</dbReference>
<dbReference type="GO" id="GO:0002949">
    <property type="term" value="P:tRNA threonylcarbamoyladenosine modification"/>
    <property type="evidence" value="ECO:0007669"/>
    <property type="project" value="InterPro"/>
</dbReference>
<evidence type="ECO:0000256" key="2">
    <source>
        <dbReference type="ARBA" id="ARBA00007599"/>
    </source>
</evidence>
<dbReference type="PANTHER" id="PTHR33540">
    <property type="entry name" value="TRNA THREONYLCARBAMOYLADENOSINE BIOSYNTHESIS PROTEIN TSAE"/>
    <property type="match status" value="1"/>
</dbReference>
<sequence length="155" mass="17569">MHMMMKLTYRLDNEAHTLAFGNAIAPLLKPGDVIALHGGLGVGKTTFTRGLVRALIPDIQEVPSPTYTLVQAYEAPDFPVWHFDLYRLGSPDEMAEIGWDETPEGVAIVEWPEKAGKHLPAWRLDIVFDFEGEHRLVSLEPHGEDWRARCNEFQF</sequence>
<reference evidence="11" key="1">
    <citation type="submission" date="2015-10" db="EMBL/GenBank/DDBJ databases">
        <authorList>
            <person name="Gilbert D.G."/>
        </authorList>
    </citation>
    <scope>NUCLEOTIDE SEQUENCE</scope>
</reference>
<comment type="subcellular location">
    <subcellularLocation>
        <location evidence="1">Cytoplasm</location>
    </subcellularLocation>
</comment>
<evidence type="ECO:0000313" key="11">
    <source>
        <dbReference type="EMBL" id="CUS57841.1"/>
    </source>
</evidence>
<evidence type="ECO:0000256" key="7">
    <source>
        <dbReference type="ARBA" id="ARBA00022741"/>
    </source>
</evidence>
<keyword evidence="5" id="KW-0819">tRNA processing</keyword>
<dbReference type="NCBIfam" id="TIGR00150">
    <property type="entry name" value="T6A_YjeE"/>
    <property type="match status" value="1"/>
</dbReference>
<comment type="similarity">
    <text evidence="2">Belongs to the TsaE family.</text>
</comment>
<dbReference type="AlphaFoldDB" id="A0A160U2F9"/>
<dbReference type="PANTHER" id="PTHR33540:SF2">
    <property type="entry name" value="TRNA THREONYLCARBAMOYLADENOSINE BIOSYNTHESIS PROTEIN TSAE"/>
    <property type="match status" value="1"/>
</dbReference>
<evidence type="ECO:0000256" key="4">
    <source>
        <dbReference type="ARBA" id="ARBA00022490"/>
    </source>
</evidence>
<evidence type="ECO:0000256" key="9">
    <source>
        <dbReference type="ARBA" id="ARBA00022842"/>
    </source>
</evidence>
<accession>A0A160U2F9</accession>
<dbReference type="Pfam" id="PF02367">
    <property type="entry name" value="TsaE"/>
    <property type="match status" value="1"/>
</dbReference>
<dbReference type="EMBL" id="CZQD01000048">
    <property type="protein sequence ID" value="CUS57841.1"/>
    <property type="molecule type" value="Genomic_DNA"/>
</dbReference>
<organism evidence="11">
    <name type="scientific">hydrothermal vent metagenome</name>
    <dbReference type="NCBI Taxonomy" id="652676"/>
    <lineage>
        <taxon>unclassified sequences</taxon>
        <taxon>metagenomes</taxon>
        <taxon>ecological metagenomes</taxon>
    </lineage>
</organism>
<name>A0A160U2F9_9ZZZZ</name>
<protein>
    <recommendedName>
        <fullName evidence="3">tRNA threonylcarbamoyladenosine biosynthesis protein TsaE</fullName>
    </recommendedName>
    <alternativeName>
        <fullName evidence="10">t(6)A37 threonylcarbamoyladenosine biosynthesis protein TsaE</fullName>
    </alternativeName>
</protein>
<evidence type="ECO:0000256" key="3">
    <source>
        <dbReference type="ARBA" id="ARBA00019010"/>
    </source>
</evidence>
<keyword evidence="6" id="KW-0479">Metal-binding</keyword>
<dbReference type="GO" id="GO:0005524">
    <property type="term" value="F:ATP binding"/>
    <property type="evidence" value="ECO:0007669"/>
    <property type="project" value="UniProtKB-KW"/>
</dbReference>
<dbReference type="GO" id="GO:0005737">
    <property type="term" value="C:cytoplasm"/>
    <property type="evidence" value="ECO:0007669"/>
    <property type="project" value="UniProtKB-SubCell"/>
</dbReference>
<keyword evidence="4" id="KW-0963">Cytoplasm</keyword>
<evidence type="ECO:0000256" key="10">
    <source>
        <dbReference type="ARBA" id="ARBA00032441"/>
    </source>
</evidence>
<proteinExistence type="inferred from homology"/>
<keyword evidence="9" id="KW-0460">Magnesium</keyword>